<name>A0A9E2NU98_9LACO</name>
<dbReference type="InterPro" id="IPR008978">
    <property type="entry name" value="HSP20-like_chaperone"/>
</dbReference>
<feature type="domain" description="SHSP" evidence="4">
    <location>
        <begin position="29"/>
        <end position="141"/>
    </location>
</feature>
<dbReference type="CDD" id="cd06471">
    <property type="entry name" value="ACD_LpsHSP_like"/>
    <property type="match status" value="1"/>
</dbReference>
<evidence type="ECO:0000256" key="1">
    <source>
        <dbReference type="PROSITE-ProRule" id="PRU00285"/>
    </source>
</evidence>
<comment type="caution">
    <text evidence="5">The sequence shown here is derived from an EMBL/GenBank/DDBJ whole genome shotgun (WGS) entry which is preliminary data.</text>
</comment>
<protein>
    <submittedName>
        <fullName evidence="5">Hsp20/alpha crystallin family protein</fullName>
    </submittedName>
</protein>
<sequence>MANEMMNRRNDMFDAMNDWFGFPKNFFDDKEMSNMMQADVAENDKEYLVKIDMPGLKKDDINLNYRDGILSVEATRKASKDTSDEKHNVIHKERSEGHVSRSFRLTNVVANQIHAKYDDGVLTITLPKQSADSSDSSIQID</sequence>
<dbReference type="Pfam" id="PF00011">
    <property type="entry name" value="HSP20"/>
    <property type="match status" value="1"/>
</dbReference>
<proteinExistence type="inferred from homology"/>
<evidence type="ECO:0000313" key="6">
    <source>
        <dbReference type="Proteomes" id="UP000823844"/>
    </source>
</evidence>
<evidence type="ECO:0000256" key="3">
    <source>
        <dbReference type="SAM" id="MobiDB-lite"/>
    </source>
</evidence>
<gene>
    <name evidence="5" type="ORF">H9806_07100</name>
</gene>
<reference evidence="5" key="1">
    <citation type="journal article" date="2021" name="PeerJ">
        <title>Extensive microbial diversity within the chicken gut microbiome revealed by metagenomics and culture.</title>
        <authorList>
            <person name="Gilroy R."/>
            <person name="Ravi A."/>
            <person name="Getino M."/>
            <person name="Pursley I."/>
            <person name="Horton D.L."/>
            <person name="Alikhan N.F."/>
            <person name="Baker D."/>
            <person name="Gharbi K."/>
            <person name="Hall N."/>
            <person name="Watson M."/>
            <person name="Adriaenssens E.M."/>
            <person name="Foster-Nyarko E."/>
            <person name="Jarju S."/>
            <person name="Secka A."/>
            <person name="Antonio M."/>
            <person name="Oren A."/>
            <person name="Chaudhuri R.R."/>
            <person name="La Ragione R."/>
            <person name="Hildebrand F."/>
            <person name="Pallen M.J."/>
        </authorList>
    </citation>
    <scope>NUCLEOTIDE SEQUENCE</scope>
    <source>
        <strain evidence="5">F6-686</strain>
    </source>
</reference>
<dbReference type="PANTHER" id="PTHR11527">
    <property type="entry name" value="HEAT-SHOCK PROTEIN 20 FAMILY MEMBER"/>
    <property type="match status" value="1"/>
</dbReference>
<dbReference type="Gene3D" id="2.60.40.790">
    <property type="match status" value="1"/>
</dbReference>
<dbReference type="EMBL" id="JAHLFT010000087">
    <property type="protein sequence ID" value="MBU3828875.1"/>
    <property type="molecule type" value="Genomic_DNA"/>
</dbReference>
<feature type="region of interest" description="Disordered" evidence="3">
    <location>
        <begin position="77"/>
        <end position="96"/>
    </location>
</feature>
<evidence type="ECO:0000313" key="5">
    <source>
        <dbReference type="EMBL" id="MBU3828875.1"/>
    </source>
</evidence>
<accession>A0A9E2NU98</accession>
<comment type="similarity">
    <text evidence="1 2">Belongs to the small heat shock protein (HSP20) family.</text>
</comment>
<dbReference type="InterPro" id="IPR002068">
    <property type="entry name" value="A-crystallin/Hsp20_dom"/>
</dbReference>
<evidence type="ECO:0000259" key="4">
    <source>
        <dbReference type="PROSITE" id="PS01031"/>
    </source>
</evidence>
<dbReference type="Proteomes" id="UP000823844">
    <property type="component" value="Unassembled WGS sequence"/>
</dbReference>
<dbReference type="PROSITE" id="PS01031">
    <property type="entry name" value="SHSP"/>
    <property type="match status" value="1"/>
</dbReference>
<dbReference type="InterPro" id="IPR031107">
    <property type="entry name" value="Small_HSP"/>
</dbReference>
<reference evidence="5" key="2">
    <citation type="submission" date="2021-04" db="EMBL/GenBank/DDBJ databases">
        <authorList>
            <person name="Gilroy R."/>
        </authorList>
    </citation>
    <scope>NUCLEOTIDE SEQUENCE</scope>
    <source>
        <strain evidence="5">F6-686</strain>
    </source>
</reference>
<organism evidence="5 6">
    <name type="scientific">Candidatus Lactobacillus pullistercoris</name>
    <dbReference type="NCBI Taxonomy" id="2838636"/>
    <lineage>
        <taxon>Bacteria</taxon>
        <taxon>Bacillati</taxon>
        <taxon>Bacillota</taxon>
        <taxon>Bacilli</taxon>
        <taxon>Lactobacillales</taxon>
        <taxon>Lactobacillaceae</taxon>
        <taxon>Lactobacillus</taxon>
    </lineage>
</organism>
<dbReference type="AlphaFoldDB" id="A0A9E2NU98"/>
<evidence type="ECO:0000256" key="2">
    <source>
        <dbReference type="RuleBase" id="RU003616"/>
    </source>
</evidence>
<dbReference type="SUPFAM" id="SSF49764">
    <property type="entry name" value="HSP20-like chaperones"/>
    <property type="match status" value="1"/>
</dbReference>